<dbReference type="Gene3D" id="3.30.70.270">
    <property type="match status" value="1"/>
</dbReference>
<organism evidence="4 5">
    <name type="scientific">Sphingomonas mollis</name>
    <dbReference type="NCBI Taxonomy" id="2795726"/>
    <lineage>
        <taxon>Bacteria</taxon>
        <taxon>Pseudomonadati</taxon>
        <taxon>Pseudomonadota</taxon>
        <taxon>Alphaproteobacteria</taxon>
        <taxon>Sphingomonadales</taxon>
        <taxon>Sphingomonadaceae</taxon>
        <taxon>Sphingomonas</taxon>
    </lineage>
</organism>
<dbReference type="Proteomes" id="UP000640426">
    <property type="component" value="Unassembled WGS sequence"/>
</dbReference>
<gene>
    <name evidence="4" type="ORF">JAO74_09855</name>
</gene>
<dbReference type="NCBIfam" id="TIGR00254">
    <property type="entry name" value="GGDEF"/>
    <property type="match status" value="1"/>
</dbReference>
<evidence type="ECO:0000259" key="3">
    <source>
        <dbReference type="PROSITE" id="PS50887"/>
    </source>
</evidence>
<comment type="caution">
    <text evidence="4">The sequence shown here is derived from an EMBL/GenBank/DDBJ whole genome shotgun (WGS) entry which is preliminary data.</text>
</comment>
<name>A0ABS0XPX8_9SPHN</name>
<proteinExistence type="predicted"/>
<dbReference type="SMART" id="SM00267">
    <property type="entry name" value="GGDEF"/>
    <property type="match status" value="1"/>
</dbReference>
<dbReference type="Pfam" id="PF00990">
    <property type="entry name" value="GGDEF"/>
    <property type="match status" value="1"/>
</dbReference>
<protein>
    <recommendedName>
        <fullName evidence="1">diguanylate cyclase</fullName>
        <ecNumber evidence="1">2.7.7.65</ecNumber>
    </recommendedName>
</protein>
<feature type="domain" description="GGDEF" evidence="3">
    <location>
        <begin position="210"/>
        <end position="342"/>
    </location>
</feature>
<accession>A0ABS0XPX8</accession>
<dbReference type="SUPFAM" id="SSF55073">
    <property type="entry name" value="Nucleotide cyclase"/>
    <property type="match status" value="1"/>
</dbReference>
<dbReference type="InterPro" id="IPR000160">
    <property type="entry name" value="GGDEF_dom"/>
</dbReference>
<dbReference type="EMBL" id="JAELXS010000005">
    <property type="protein sequence ID" value="MBJ6122095.1"/>
    <property type="molecule type" value="Genomic_DNA"/>
</dbReference>
<dbReference type="PANTHER" id="PTHR45138:SF9">
    <property type="entry name" value="DIGUANYLATE CYCLASE DGCM-RELATED"/>
    <property type="match status" value="1"/>
</dbReference>
<keyword evidence="5" id="KW-1185">Reference proteome</keyword>
<dbReference type="PROSITE" id="PS50887">
    <property type="entry name" value="GGDEF"/>
    <property type="match status" value="1"/>
</dbReference>
<evidence type="ECO:0000256" key="2">
    <source>
        <dbReference type="ARBA" id="ARBA00034247"/>
    </source>
</evidence>
<evidence type="ECO:0000313" key="5">
    <source>
        <dbReference type="Proteomes" id="UP000640426"/>
    </source>
</evidence>
<dbReference type="InterPro" id="IPR050469">
    <property type="entry name" value="Diguanylate_Cyclase"/>
</dbReference>
<sequence>MGDASTAWRAREADGLFHRIGAFLAEHRLSPEPAHYAFAYAVLVAPNGPLAAQVARLTDGGCRLTREDMVRLSGGLSAGAPAAESERRQPQLDQAERLVAETQAQVDDFAAIVRTMRRETNGFGRDLAQSAAAINEATPVAVADLSRITGVMIARAKDSETKLALATDETERLRTKLAEACETARRDPLTGLANRLAFAEAYATRKPDQGPYCLALCDIDHFKRVNDVHGHGVGDRVLKMIGHALVENCNGQLVTRYGGEEFAILIKGMKLTDATKMIDRARKTIANRRLRNRDTDAPIGAVTFSAGIVAVGTHESAEEATDRADKLLYNAKSLGRDRVCAG</sequence>
<reference evidence="5" key="1">
    <citation type="submission" date="2020-12" db="EMBL/GenBank/DDBJ databases">
        <title>Hymenobacter sp.</title>
        <authorList>
            <person name="Kim M.K."/>
        </authorList>
    </citation>
    <scope>NUCLEOTIDE SEQUENCE [LARGE SCALE GENOMIC DNA]</scope>
    <source>
        <strain evidence="5">BT553</strain>
    </source>
</reference>
<evidence type="ECO:0000256" key="1">
    <source>
        <dbReference type="ARBA" id="ARBA00012528"/>
    </source>
</evidence>
<comment type="catalytic activity">
    <reaction evidence="2">
        <text>2 GTP = 3',3'-c-di-GMP + 2 diphosphate</text>
        <dbReference type="Rhea" id="RHEA:24898"/>
        <dbReference type="ChEBI" id="CHEBI:33019"/>
        <dbReference type="ChEBI" id="CHEBI:37565"/>
        <dbReference type="ChEBI" id="CHEBI:58805"/>
        <dbReference type="EC" id="2.7.7.65"/>
    </reaction>
</comment>
<dbReference type="PANTHER" id="PTHR45138">
    <property type="entry name" value="REGULATORY COMPONENTS OF SENSORY TRANSDUCTION SYSTEM"/>
    <property type="match status" value="1"/>
</dbReference>
<dbReference type="InterPro" id="IPR029787">
    <property type="entry name" value="Nucleotide_cyclase"/>
</dbReference>
<dbReference type="CDD" id="cd01949">
    <property type="entry name" value="GGDEF"/>
    <property type="match status" value="1"/>
</dbReference>
<evidence type="ECO:0000313" key="4">
    <source>
        <dbReference type="EMBL" id="MBJ6122095.1"/>
    </source>
</evidence>
<dbReference type="EC" id="2.7.7.65" evidence="1"/>
<dbReference type="InterPro" id="IPR043128">
    <property type="entry name" value="Rev_trsase/Diguanyl_cyclase"/>
</dbReference>